<reference evidence="2 3" key="1">
    <citation type="submission" date="2016-07" db="EMBL/GenBank/DDBJ databases">
        <title>Caryophanon latum genome sequencing.</title>
        <authorList>
            <person name="Verma A."/>
            <person name="Pal Y."/>
            <person name="Krishnamurthi S."/>
        </authorList>
    </citation>
    <scope>NUCLEOTIDE SEQUENCE [LARGE SCALE GENOMIC DNA]</scope>
    <source>
        <strain evidence="2 3">DSM 14151</strain>
    </source>
</reference>
<dbReference type="InterPro" id="IPR011990">
    <property type="entry name" value="TPR-like_helical_dom_sf"/>
</dbReference>
<dbReference type="AlphaFoldDB" id="A0A1C0YB82"/>
<dbReference type="InterPro" id="IPR000160">
    <property type="entry name" value="GGDEF_dom"/>
</dbReference>
<dbReference type="SMART" id="SM00267">
    <property type="entry name" value="GGDEF"/>
    <property type="match status" value="1"/>
</dbReference>
<evidence type="ECO:0000313" key="2">
    <source>
        <dbReference type="EMBL" id="OCS84395.1"/>
    </source>
</evidence>
<dbReference type="NCBIfam" id="TIGR00254">
    <property type="entry name" value="GGDEF"/>
    <property type="match status" value="1"/>
</dbReference>
<comment type="caution">
    <text evidence="2">The sequence shown here is derived from an EMBL/GenBank/DDBJ whole genome shotgun (WGS) entry which is preliminary data.</text>
</comment>
<evidence type="ECO:0000259" key="1">
    <source>
        <dbReference type="PROSITE" id="PS50887"/>
    </source>
</evidence>
<dbReference type="PANTHER" id="PTHR45138:SF9">
    <property type="entry name" value="DIGUANYLATE CYCLASE DGCM-RELATED"/>
    <property type="match status" value="1"/>
</dbReference>
<dbReference type="PANTHER" id="PTHR45138">
    <property type="entry name" value="REGULATORY COMPONENTS OF SENSORY TRANSDUCTION SYSTEM"/>
    <property type="match status" value="1"/>
</dbReference>
<dbReference type="InterPro" id="IPR050469">
    <property type="entry name" value="Diguanylate_Cyclase"/>
</dbReference>
<protein>
    <recommendedName>
        <fullName evidence="1">GGDEF domain-containing protein</fullName>
    </recommendedName>
</protein>
<dbReference type="Proteomes" id="UP000093482">
    <property type="component" value="Unassembled WGS sequence"/>
</dbReference>
<dbReference type="RefSeq" id="WP_066466468.1">
    <property type="nucleotide sequence ID" value="NZ_MATO01000078.1"/>
</dbReference>
<sequence>MKKLFTIEQQQQHFEIGKDAFLNGRYDEAEMNLRLVIESAFQNNDYSTYVSALIYLNRTFINTAQIQEMYTSLLILQSLIKQHGTTEDYFFYKLQQAIFNNYYSIGDALQQFEELFEEVLQVEDENTVLFLIGSNLLFTYCERNEMDKGITLYYKLLDLVERYDCPNKMTRFMHHVYAFLLFYGKKDWAMCAHIMHEIDTDERITIVDSFAYLYDICAALLKIQLGEIDEAKQLFSDTLKTVNHLAHVRHELKLWIDALRELHLYEDIVHYQTIMIDILETEYASEVGKVRKQSMKEMSRQFYEGQLFVDQLTNVKNRNFYENLLAKQQRVKNYTVVVLDIDRFKSINDTYGHIVGDQAIKCIASHLLNWTPRHDISVVRYGGDEFILLIPYRYEEIKHFIKQLHDLILTTPFYIPKTNEHIFLSISMGVGYTGNAYYSIEDLFEIADTAIYEAKKTRSTIVATASS</sequence>
<proteinExistence type="predicted"/>
<organism evidence="2 3">
    <name type="scientific">Caryophanon latum</name>
    <dbReference type="NCBI Taxonomy" id="33977"/>
    <lineage>
        <taxon>Bacteria</taxon>
        <taxon>Bacillati</taxon>
        <taxon>Bacillota</taxon>
        <taxon>Bacilli</taxon>
        <taxon>Bacillales</taxon>
        <taxon>Caryophanaceae</taxon>
        <taxon>Caryophanon</taxon>
    </lineage>
</organism>
<dbReference type="SUPFAM" id="SSF55073">
    <property type="entry name" value="Nucleotide cyclase"/>
    <property type="match status" value="1"/>
</dbReference>
<dbReference type="OrthoDB" id="2456035at2"/>
<dbReference type="Gene3D" id="3.30.70.270">
    <property type="match status" value="1"/>
</dbReference>
<dbReference type="Gene3D" id="1.25.40.10">
    <property type="entry name" value="Tetratricopeptide repeat domain"/>
    <property type="match status" value="1"/>
</dbReference>
<dbReference type="InterPro" id="IPR043128">
    <property type="entry name" value="Rev_trsase/Diguanyl_cyclase"/>
</dbReference>
<dbReference type="PROSITE" id="PS50887">
    <property type="entry name" value="GGDEF"/>
    <property type="match status" value="1"/>
</dbReference>
<feature type="domain" description="GGDEF" evidence="1">
    <location>
        <begin position="332"/>
        <end position="466"/>
    </location>
</feature>
<evidence type="ECO:0000313" key="3">
    <source>
        <dbReference type="Proteomes" id="UP000093482"/>
    </source>
</evidence>
<gene>
    <name evidence="2" type="ORF">A6K76_03130</name>
</gene>
<keyword evidence="3" id="KW-1185">Reference proteome</keyword>
<dbReference type="GO" id="GO:0052621">
    <property type="term" value="F:diguanylate cyclase activity"/>
    <property type="evidence" value="ECO:0007669"/>
    <property type="project" value="TreeGrafter"/>
</dbReference>
<name>A0A1C0YB82_9BACL</name>
<accession>A0A1C0YB82</accession>
<dbReference type="EMBL" id="MATO01000078">
    <property type="protein sequence ID" value="OCS84395.1"/>
    <property type="molecule type" value="Genomic_DNA"/>
</dbReference>
<dbReference type="CDD" id="cd01949">
    <property type="entry name" value="GGDEF"/>
    <property type="match status" value="1"/>
</dbReference>
<dbReference type="Pfam" id="PF00990">
    <property type="entry name" value="GGDEF"/>
    <property type="match status" value="1"/>
</dbReference>
<dbReference type="InterPro" id="IPR029787">
    <property type="entry name" value="Nucleotide_cyclase"/>
</dbReference>